<evidence type="ECO:0000256" key="6">
    <source>
        <dbReference type="ARBA" id="ARBA00022679"/>
    </source>
</evidence>
<evidence type="ECO:0000256" key="11">
    <source>
        <dbReference type="ARBA" id="ARBA00029774"/>
    </source>
</evidence>
<dbReference type="Gene3D" id="3.40.50.11030">
    <property type="entry name" value="Threonylcarbamoyl-AMP synthase, C-terminal domain"/>
    <property type="match status" value="1"/>
</dbReference>
<comment type="subcellular location">
    <subcellularLocation>
        <location evidence="1 13">Cytoplasm</location>
    </subcellularLocation>
</comment>
<keyword evidence="17" id="KW-1185">Reference proteome</keyword>
<evidence type="ECO:0000256" key="5">
    <source>
        <dbReference type="ARBA" id="ARBA00022490"/>
    </source>
</evidence>
<dbReference type="EC" id="2.7.7.87" evidence="3 13"/>
<reference evidence="16 17" key="1">
    <citation type="submission" date="2017-04" db="EMBL/GenBank/DDBJ databases">
        <authorList>
            <person name="Afonso C.L."/>
            <person name="Miller P.J."/>
            <person name="Scott M.A."/>
            <person name="Spackman E."/>
            <person name="Goraichik I."/>
            <person name="Dimitrov K.M."/>
            <person name="Suarez D.L."/>
            <person name="Swayne D.E."/>
        </authorList>
    </citation>
    <scope>NUCLEOTIDE SEQUENCE [LARGE SCALE GENOMIC DNA]</scope>
    <source>
        <strain evidence="16 17">VK13</strain>
    </source>
</reference>
<feature type="domain" description="YrdC-like" evidence="15">
    <location>
        <begin position="10"/>
        <end position="216"/>
    </location>
</feature>
<name>A0A1W1YJK2_9BURK</name>
<dbReference type="GO" id="GO:0005737">
    <property type="term" value="C:cytoplasm"/>
    <property type="evidence" value="ECO:0007669"/>
    <property type="project" value="UniProtKB-SubCell"/>
</dbReference>
<organism evidence="16 17">
    <name type="scientific">Polynucleobacter kasalickyi</name>
    <dbReference type="NCBI Taxonomy" id="1938817"/>
    <lineage>
        <taxon>Bacteria</taxon>
        <taxon>Pseudomonadati</taxon>
        <taxon>Pseudomonadota</taxon>
        <taxon>Betaproteobacteria</taxon>
        <taxon>Burkholderiales</taxon>
        <taxon>Burkholderiaceae</taxon>
        <taxon>Polynucleobacter</taxon>
    </lineage>
</organism>
<feature type="binding site" evidence="14">
    <location>
        <position position="32"/>
    </location>
    <ligand>
        <name>L-threonine</name>
        <dbReference type="ChEBI" id="CHEBI:57926"/>
    </ligand>
</feature>
<dbReference type="Proteomes" id="UP000192708">
    <property type="component" value="Unassembled WGS sequence"/>
</dbReference>
<dbReference type="GO" id="GO:0008033">
    <property type="term" value="P:tRNA processing"/>
    <property type="evidence" value="ECO:0007669"/>
    <property type="project" value="UniProtKB-KW"/>
</dbReference>
<evidence type="ECO:0000256" key="2">
    <source>
        <dbReference type="ARBA" id="ARBA00007663"/>
    </source>
</evidence>
<feature type="binding site" evidence="14">
    <location>
        <position position="127"/>
    </location>
    <ligand>
        <name>L-threonine</name>
        <dbReference type="ChEBI" id="CHEBI:57926"/>
    </ligand>
</feature>
<dbReference type="SUPFAM" id="SSF55821">
    <property type="entry name" value="YrdC/RibB"/>
    <property type="match status" value="1"/>
</dbReference>
<dbReference type="Gene3D" id="3.90.870.10">
    <property type="entry name" value="DHBP synthase"/>
    <property type="match status" value="1"/>
</dbReference>
<sequence>MKIEIISTSSTDIRRSVDHLKQDGLIGFPTETVYGLGARADHAQAVSKIFQLKGRPSNHPLIIHIPPAQNNDELSWLTQLTPWARDVPPQALQLALAFWPGPLTMILNKAKGVIDEVTGGNQTVGLRCPDQPTAIDILKQLGTGIAAPSANRFGKISPTNAQHVLDEFTPVNHLFSSAFDVLIVDSGSCEIGIESTIIDLSNIEQSGIRILRPGMITTQDIQDRTGLVIGQAIDNPIAHSGSHLAHYAPMTPLEIEEIPLNQMLFSPNEKSIWLSMMDEDMVTDAVIEVHQLPSNSRDLAKAIYGLLRKIDQMNYDKIYVRALPKDSIWDAIRDRLQRAATGSGNS</sequence>
<evidence type="ECO:0000313" key="17">
    <source>
        <dbReference type="Proteomes" id="UP000192708"/>
    </source>
</evidence>
<dbReference type="PANTHER" id="PTHR17490">
    <property type="entry name" value="SUA5"/>
    <property type="match status" value="1"/>
</dbReference>
<keyword evidence="10 13" id="KW-0067">ATP-binding</keyword>
<keyword evidence="5 13" id="KW-0963">Cytoplasm</keyword>
<comment type="catalytic activity">
    <reaction evidence="12 13">
        <text>L-threonine + hydrogencarbonate + ATP = L-threonylcarbamoyladenylate + diphosphate + H2O</text>
        <dbReference type="Rhea" id="RHEA:36407"/>
        <dbReference type="ChEBI" id="CHEBI:15377"/>
        <dbReference type="ChEBI" id="CHEBI:17544"/>
        <dbReference type="ChEBI" id="CHEBI:30616"/>
        <dbReference type="ChEBI" id="CHEBI:33019"/>
        <dbReference type="ChEBI" id="CHEBI:57926"/>
        <dbReference type="ChEBI" id="CHEBI:73682"/>
        <dbReference type="EC" id="2.7.7.87"/>
    </reaction>
</comment>
<dbReference type="NCBIfam" id="TIGR00057">
    <property type="entry name" value="L-threonylcarbamoyladenylate synthase"/>
    <property type="match status" value="1"/>
</dbReference>
<dbReference type="AlphaFoldDB" id="A0A1W1YJK2"/>
<dbReference type="GO" id="GO:0006450">
    <property type="term" value="P:regulation of translational fidelity"/>
    <property type="evidence" value="ECO:0007669"/>
    <property type="project" value="TreeGrafter"/>
</dbReference>
<keyword evidence="6 13" id="KW-0808">Transferase</keyword>
<evidence type="ECO:0000256" key="13">
    <source>
        <dbReference type="PIRNR" id="PIRNR004930"/>
    </source>
</evidence>
<proteinExistence type="inferred from homology"/>
<feature type="binding site" evidence="14">
    <location>
        <position position="147"/>
    </location>
    <ligand>
        <name>L-threonine</name>
        <dbReference type="ChEBI" id="CHEBI:57926"/>
    </ligand>
</feature>
<feature type="binding site" evidence="14">
    <location>
        <position position="157"/>
    </location>
    <ligand>
        <name>ATP</name>
        <dbReference type="ChEBI" id="CHEBI:30616"/>
    </ligand>
</feature>
<evidence type="ECO:0000256" key="7">
    <source>
        <dbReference type="ARBA" id="ARBA00022694"/>
    </source>
</evidence>
<dbReference type="Pfam" id="PF03481">
    <property type="entry name" value="Sua5_C"/>
    <property type="match status" value="1"/>
</dbReference>
<keyword evidence="8 13" id="KW-0548">Nucleotidyltransferase</keyword>
<comment type="similarity">
    <text evidence="2 13">Belongs to the SUA5 family.</text>
</comment>
<dbReference type="GO" id="GO:0003725">
    <property type="term" value="F:double-stranded RNA binding"/>
    <property type="evidence" value="ECO:0007669"/>
    <property type="project" value="UniProtKB-UniRule"/>
</dbReference>
<evidence type="ECO:0000256" key="10">
    <source>
        <dbReference type="ARBA" id="ARBA00022840"/>
    </source>
</evidence>
<evidence type="ECO:0000256" key="4">
    <source>
        <dbReference type="ARBA" id="ARBA00015492"/>
    </source>
</evidence>
<feature type="binding site" evidence="14">
    <location>
        <position position="212"/>
    </location>
    <ligand>
        <name>ATP</name>
        <dbReference type="ChEBI" id="CHEBI:30616"/>
    </ligand>
</feature>
<dbReference type="PROSITE" id="PS51163">
    <property type="entry name" value="YRDC"/>
    <property type="match status" value="1"/>
</dbReference>
<feature type="binding site" evidence="14">
    <location>
        <position position="123"/>
    </location>
    <ligand>
        <name>ATP</name>
        <dbReference type="ChEBI" id="CHEBI:30616"/>
    </ligand>
</feature>
<dbReference type="InterPro" id="IPR010923">
    <property type="entry name" value="T(6)A37_SUA5"/>
</dbReference>
<evidence type="ECO:0000256" key="1">
    <source>
        <dbReference type="ARBA" id="ARBA00004496"/>
    </source>
</evidence>
<dbReference type="OrthoDB" id="9814580at2"/>
<feature type="binding site" evidence="14">
    <location>
        <position position="247"/>
    </location>
    <ligand>
        <name>ATP</name>
        <dbReference type="ChEBI" id="CHEBI:30616"/>
    </ligand>
</feature>
<gene>
    <name evidence="16" type="ORF">SAMN06296008_103123</name>
</gene>
<dbReference type="GO" id="GO:0061710">
    <property type="term" value="F:L-threonylcarbamoyladenylate synthase"/>
    <property type="evidence" value="ECO:0007669"/>
    <property type="project" value="UniProtKB-EC"/>
</dbReference>
<dbReference type="InterPro" id="IPR005145">
    <property type="entry name" value="Sua5_C"/>
</dbReference>
<dbReference type="EMBL" id="FWXJ01000003">
    <property type="protein sequence ID" value="SMC36359.1"/>
    <property type="molecule type" value="Genomic_DNA"/>
</dbReference>
<dbReference type="InterPro" id="IPR006070">
    <property type="entry name" value="Sua5-like_dom"/>
</dbReference>
<keyword evidence="7 13" id="KW-0819">tRNA processing</keyword>
<evidence type="ECO:0000256" key="14">
    <source>
        <dbReference type="PIRSR" id="PIRSR004930-1"/>
    </source>
</evidence>
<dbReference type="Pfam" id="PF01300">
    <property type="entry name" value="Sua5_yciO_yrdC"/>
    <property type="match status" value="1"/>
</dbReference>
<dbReference type="PANTHER" id="PTHR17490:SF16">
    <property type="entry name" value="THREONYLCARBAMOYL-AMP SYNTHASE"/>
    <property type="match status" value="1"/>
</dbReference>
<dbReference type="InterPro" id="IPR038385">
    <property type="entry name" value="Sua5/YwlC_C"/>
</dbReference>
<dbReference type="InterPro" id="IPR050156">
    <property type="entry name" value="TC-AMP_synthase_SUA5"/>
</dbReference>
<dbReference type="GO" id="GO:0005524">
    <property type="term" value="F:ATP binding"/>
    <property type="evidence" value="ECO:0007669"/>
    <property type="project" value="UniProtKB-UniRule"/>
</dbReference>
<keyword evidence="9 13" id="KW-0547">Nucleotide-binding</keyword>
<dbReference type="RefSeq" id="WP_084282845.1">
    <property type="nucleotide sequence ID" value="NZ_FWXJ01000003.1"/>
</dbReference>
<dbReference type="InterPro" id="IPR017945">
    <property type="entry name" value="DHBP_synth_RibB-like_a/b_dom"/>
</dbReference>
<feature type="binding site" evidence="14">
    <location>
        <position position="149"/>
    </location>
    <ligand>
        <name>ATP</name>
        <dbReference type="ChEBI" id="CHEBI:30616"/>
    </ligand>
</feature>
<dbReference type="PIRSF" id="PIRSF004930">
    <property type="entry name" value="Tln_factor_SUA5"/>
    <property type="match status" value="1"/>
</dbReference>
<dbReference type="STRING" id="1938817.SAMN06296008_103123"/>
<protein>
    <recommendedName>
        <fullName evidence="4 13">Threonylcarbamoyl-AMP synthase</fullName>
        <shortName evidence="13">TC-AMP synthase</shortName>
        <ecNumber evidence="3 13">2.7.7.87</ecNumber>
    </recommendedName>
    <alternativeName>
        <fullName evidence="11 13">L-threonylcarbamoyladenylate synthase</fullName>
    </alternativeName>
</protein>
<evidence type="ECO:0000256" key="12">
    <source>
        <dbReference type="ARBA" id="ARBA00048366"/>
    </source>
</evidence>
<comment type="function">
    <text evidence="13">Required for the formation of a threonylcarbamoyl group on adenosine at position 37 (t(6)A37) in tRNAs that read codons beginning with adenine.</text>
</comment>
<feature type="binding site" evidence="14">
    <location>
        <position position="55"/>
    </location>
    <ligand>
        <name>ATP</name>
        <dbReference type="ChEBI" id="CHEBI:30616"/>
    </ligand>
</feature>
<feature type="binding site" evidence="14">
    <location>
        <position position="64"/>
    </location>
    <ligand>
        <name>L-threonine</name>
        <dbReference type="ChEBI" id="CHEBI:57926"/>
    </ligand>
</feature>
<evidence type="ECO:0000259" key="15">
    <source>
        <dbReference type="PROSITE" id="PS51163"/>
    </source>
</evidence>
<evidence type="ECO:0000256" key="9">
    <source>
        <dbReference type="ARBA" id="ARBA00022741"/>
    </source>
</evidence>
<evidence type="ECO:0000256" key="8">
    <source>
        <dbReference type="ARBA" id="ARBA00022695"/>
    </source>
</evidence>
<accession>A0A1W1YJK2</accession>
<feature type="binding site" evidence="14">
    <location>
        <position position="195"/>
    </location>
    <ligand>
        <name>L-threonine</name>
        <dbReference type="ChEBI" id="CHEBI:57926"/>
    </ligand>
</feature>
<evidence type="ECO:0000313" key="16">
    <source>
        <dbReference type="EMBL" id="SMC36359.1"/>
    </source>
</evidence>
<evidence type="ECO:0000256" key="3">
    <source>
        <dbReference type="ARBA" id="ARBA00012584"/>
    </source>
</evidence>
<dbReference type="GO" id="GO:0000049">
    <property type="term" value="F:tRNA binding"/>
    <property type="evidence" value="ECO:0007669"/>
    <property type="project" value="TreeGrafter"/>
</dbReference>